<protein>
    <submittedName>
        <fullName evidence="1">Uncharacterized protein</fullName>
    </submittedName>
</protein>
<gene>
    <name evidence="1" type="ORF">RND61_14730</name>
</gene>
<dbReference type="Proteomes" id="UP001250181">
    <property type="component" value="Unassembled WGS sequence"/>
</dbReference>
<dbReference type="EMBL" id="JAWCTQ010000016">
    <property type="protein sequence ID" value="MDT9683318.1"/>
    <property type="molecule type" value="Genomic_DNA"/>
</dbReference>
<proteinExistence type="predicted"/>
<evidence type="ECO:0000313" key="2">
    <source>
        <dbReference type="Proteomes" id="UP001250181"/>
    </source>
</evidence>
<organism evidence="1 2">
    <name type="scientific">Streptomyces tamarix</name>
    <dbReference type="NCBI Taxonomy" id="3078565"/>
    <lineage>
        <taxon>Bacteria</taxon>
        <taxon>Bacillati</taxon>
        <taxon>Actinomycetota</taxon>
        <taxon>Actinomycetes</taxon>
        <taxon>Kitasatosporales</taxon>
        <taxon>Streptomycetaceae</taxon>
        <taxon>Streptomyces</taxon>
    </lineage>
</organism>
<keyword evidence="2" id="KW-1185">Reference proteome</keyword>
<reference evidence="1 2" key="1">
    <citation type="submission" date="2023-09" db="EMBL/GenBank/DDBJ databases">
        <title>Streptomyces sp. nov.: A antagonism against Alternaria gaisen Producing Streptochlin, Isolated from Tamarix root soil.</title>
        <authorList>
            <person name="Chen Y."/>
        </authorList>
    </citation>
    <scope>NUCLEOTIDE SEQUENCE [LARGE SCALE GENOMIC DNA]</scope>
    <source>
        <strain evidence="1 2">TRM76323</strain>
    </source>
</reference>
<accession>A0ABU3QKM3</accession>
<comment type="caution">
    <text evidence="1">The sequence shown here is derived from an EMBL/GenBank/DDBJ whole genome shotgun (WGS) entry which is preliminary data.</text>
</comment>
<name>A0ABU3QKM3_9ACTN</name>
<evidence type="ECO:0000313" key="1">
    <source>
        <dbReference type="EMBL" id="MDT9683318.1"/>
    </source>
</evidence>
<dbReference type="RefSeq" id="WP_315878392.1">
    <property type="nucleotide sequence ID" value="NZ_JAWCTQ010000016.1"/>
</dbReference>
<sequence>MEVYYVTQEQFDLIDRIYQKDYPFDSILYNANKLTNFVNKLNEDKDKALLRYLGGDDSVIFKVKEKLYHLVGVDGWGCKVYFTNNYGVTSPATKNQLAAMELPLNEIKKWATPDWEIEEV</sequence>